<dbReference type="SUPFAM" id="SSF53955">
    <property type="entry name" value="Lysozyme-like"/>
    <property type="match status" value="1"/>
</dbReference>
<dbReference type="Gene3D" id="1.10.530.10">
    <property type="match status" value="1"/>
</dbReference>
<keyword evidence="3" id="KW-1185">Reference proteome</keyword>
<protein>
    <submittedName>
        <fullName evidence="2">M23 family metallopeptidase</fullName>
    </submittedName>
</protein>
<evidence type="ECO:0000313" key="3">
    <source>
        <dbReference type="Proteomes" id="UP000809431"/>
    </source>
</evidence>
<dbReference type="CDD" id="cd12797">
    <property type="entry name" value="M23_peptidase"/>
    <property type="match status" value="1"/>
</dbReference>
<dbReference type="InterPro" id="IPR011055">
    <property type="entry name" value="Dup_hybrid_motif"/>
</dbReference>
<reference evidence="2 3" key="1">
    <citation type="submission" date="2021-01" db="EMBL/GenBank/DDBJ databases">
        <title>Draft Genome Sequence and Polyhydroxyalkanoate Biosynthetic Potential of Jeongeupia naejangsanensis Type Strain DSM 24253.</title>
        <authorList>
            <person name="Turrini P."/>
            <person name="Artuso I."/>
            <person name="Lugli G.A."/>
            <person name="Frangipani E."/>
            <person name="Ventura M."/>
            <person name="Visca P."/>
        </authorList>
    </citation>
    <scope>NUCLEOTIDE SEQUENCE [LARGE SCALE GENOMIC DNA]</scope>
    <source>
        <strain evidence="2 3">DSM 24253</strain>
    </source>
</reference>
<organism evidence="2 3">
    <name type="scientific">Jeongeupia naejangsanensis</name>
    <dbReference type="NCBI Taxonomy" id="613195"/>
    <lineage>
        <taxon>Bacteria</taxon>
        <taxon>Pseudomonadati</taxon>
        <taxon>Pseudomonadota</taxon>
        <taxon>Betaproteobacteria</taxon>
        <taxon>Neisseriales</taxon>
        <taxon>Chitinibacteraceae</taxon>
        <taxon>Jeongeupia</taxon>
    </lineage>
</organism>
<comment type="caution">
    <text evidence="2">The sequence shown here is derived from an EMBL/GenBank/DDBJ whole genome shotgun (WGS) entry which is preliminary data.</text>
</comment>
<dbReference type="Pfam" id="PF01551">
    <property type="entry name" value="Peptidase_M23"/>
    <property type="match status" value="1"/>
</dbReference>
<feature type="domain" description="M23ase beta-sheet core" evidence="1">
    <location>
        <begin position="55"/>
        <end position="150"/>
    </location>
</feature>
<dbReference type="InterPro" id="IPR050570">
    <property type="entry name" value="Cell_wall_metabolism_enzyme"/>
</dbReference>
<name>A0ABS2BJD7_9NEIS</name>
<dbReference type="PANTHER" id="PTHR21666">
    <property type="entry name" value="PEPTIDASE-RELATED"/>
    <property type="match status" value="1"/>
</dbReference>
<dbReference type="Proteomes" id="UP000809431">
    <property type="component" value="Unassembled WGS sequence"/>
</dbReference>
<proteinExistence type="predicted"/>
<dbReference type="SUPFAM" id="SSF51261">
    <property type="entry name" value="Duplicated hybrid motif"/>
    <property type="match status" value="1"/>
</dbReference>
<evidence type="ECO:0000313" key="2">
    <source>
        <dbReference type="EMBL" id="MBM3115704.1"/>
    </source>
</evidence>
<dbReference type="PANTHER" id="PTHR21666:SF290">
    <property type="entry name" value="PEPTIDASE M23 DOMAIN PROTEIN"/>
    <property type="match status" value="1"/>
</dbReference>
<evidence type="ECO:0000259" key="1">
    <source>
        <dbReference type="Pfam" id="PF01551"/>
    </source>
</evidence>
<dbReference type="RefSeq" id="WP_203537508.1">
    <property type="nucleotide sequence ID" value="NZ_JAESND010000003.1"/>
</dbReference>
<sequence length="721" mass="81681">MIISPPILKTSQGSTPDHKWLEELMPLSSGGNYPISNKLAWHGGQHIAHTDTSGTAEPVRAIADGEVVFWRDSNGADQAPLNYEGKTDNGCIVIKHKTEIGEGTEGCIEYYSIYMHLKQVFVKKKQTVYRKDSLGSVGACNGKNAMHLEIICDDENLRKIVGRGSGELDVSKNGRRNIVYGDIHFYLPSGTRFFSSIASNEATSGNGSPIYTSTSPLFVIMRFERGKCLLHTRQEDATRMGLYIEIGQELSAEDKEYEYNLYAKACKLGDAFHVAPSAAYELLRFGRVINIENETPIASGAVPHWHRVNYPGGDGWVDLNAMAVMKFSDGDFPHWLGWATIGDDPTPDSQCNSPTLEKWIKGIDEKLTENALSIALRDEEIQSRLSRTICKFPTEWERAQVDTRYSWLKKSSDVLVEPMKDEKYAEFKAYVEALSFWEEAKLAISNSHWHFHPREFIRHLGGAEWLSEKEWEQLIPKNVIRKPGSHKSEKTSFWESPRVSSDFVQLYYPELNKAMRKFFIMKSAMRAACFLGNAIQETQWLSATKEGGGRFPDLHKGWYGRGFLQLTNPDGDINKGNNNYYKYFSFCGRKNKVPPTQVELNWRDELASSAFHAANSAGAYWSWDAGVKKNSNIYADEETRNDLRSIATNKGEKYWYYSRSFAKCAASVNLPGQIQRDPPENMNGLVDRHVAYVNALMILHDSPIFSDGNYPKGFEYRRVKI</sequence>
<dbReference type="InterPro" id="IPR023346">
    <property type="entry name" value="Lysozyme-like_dom_sf"/>
</dbReference>
<dbReference type="EMBL" id="JAESND010000003">
    <property type="protein sequence ID" value="MBM3115704.1"/>
    <property type="molecule type" value="Genomic_DNA"/>
</dbReference>
<accession>A0ABS2BJD7</accession>
<dbReference type="InterPro" id="IPR016047">
    <property type="entry name" value="M23ase_b-sheet_dom"/>
</dbReference>
<dbReference type="Gene3D" id="2.70.70.10">
    <property type="entry name" value="Glucose Permease (Domain IIA)"/>
    <property type="match status" value="1"/>
</dbReference>
<gene>
    <name evidence="2" type="ORF">JMJ54_07675</name>
</gene>